<evidence type="ECO:0000256" key="1">
    <source>
        <dbReference type="ARBA" id="ARBA00006538"/>
    </source>
</evidence>
<feature type="active site" description="Charge relay system" evidence="2">
    <location>
        <position position="379"/>
    </location>
</feature>
<organism evidence="5 6">
    <name type="scientific">Coilia grayii</name>
    <name type="common">Gray's grenadier anchovy</name>
    <dbReference type="NCBI Taxonomy" id="363190"/>
    <lineage>
        <taxon>Eukaryota</taxon>
        <taxon>Metazoa</taxon>
        <taxon>Chordata</taxon>
        <taxon>Craniata</taxon>
        <taxon>Vertebrata</taxon>
        <taxon>Euteleostomi</taxon>
        <taxon>Actinopterygii</taxon>
        <taxon>Neopterygii</taxon>
        <taxon>Teleostei</taxon>
        <taxon>Clupei</taxon>
        <taxon>Clupeiformes</taxon>
        <taxon>Clupeoidei</taxon>
        <taxon>Engraulidae</taxon>
        <taxon>Coilinae</taxon>
        <taxon>Coilia</taxon>
    </lineage>
</organism>
<feature type="domain" description="Acyl-CoA thioester hydrolase/bile acid-CoA amino acid N-acetyltransferase" evidence="3">
    <location>
        <begin position="32"/>
        <end position="163"/>
    </location>
</feature>
<name>A0ABD1KTV6_9TELE</name>
<dbReference type="InterPro" id="IPR006862">
    <property type="entry name" value="Thio_Ohase/aa_AcTrfase"/>
</dbReference>
<evidence type="ECO:0000313" key="6">
    <source>
        <dbReference type="Proteomes" id="UP001591681"/>
    </source>
</evidence>
<dbReference type="PANTHER" id="PTHR10824">
    <property type="entry name" value="ACYL-COENZYME A THIOESTERASE-RELATED"/>
    <property type="match status" value="1"/>
</dbReference>
<comment type="similarity">
    <text evidence="1">Belongs to the C/M/P thioester hydrolase family.</text>
</comment>
<dbReference type="InterPro" id="IPR029058">
    <property type="entry name" value="AB_hydrolase_fold"/>
</dbReference>
<evidence type="ECO:0000259" key="3">
    <source>
        <dbReference type="Pfam" id="PF04775"/>
    </source>
</evidence>
<keyword evidence="6" id="KW-1185">Reference proteome</keyword>
<dbReference type="Pfam" id="PF08840">
    <property type="entry name" value="BAAT_C"/>
    <property type="match status" value="1"/>
</dbReference>
<evidence type="ECO:0000313" key="5">
    <source>
        <dbReference type="EMBL" id="KAL2102598.1"/>
    </source>
</evidence>
<dbReference type="EMBL" id="JBHFQA010000002">
    <property type="protein sequence ID" value="KAL2102598.1"/>
    <property type="molecule type" value="Genomic_DNA"/>
</dbReference>
<proteinExistence type="inferred from homology"/>
<dbReference type="Gene3D" id="2.60.40.2240">
    <property type="entry name" value="Acyl-CoA thioester hydrolase/BAAT N-terminal domain"/>
    <property type="match status" value="1"/>
</dbReference>
<evidence type="ECO:0000259" key="4">
    <source>
        <dbReference type="Pfam" id="PF08840"/>
    </source>
</evidence>
<dbReference type="InterPro" id="IPR014940">
    <property type="entry name" value="BAAT_C"/>
</dbReference>
<dbReference type="PIRSF" id="PIRSF016521">
    <property type="entry name" value="Acyl-CoA_hydro"/>
    <property type="match status" value="1"/>
</dbReference>
<dbReference type="Pfam" id="PF04775">
    <property type="entry name" value="Bile_Hydr_Trans"/>
    <property type="match status" value="1"/>
</dbReference>
<feature type="active site" description="Charge relay system" evidence="2">
    <location>
        <position position="344"/>
    </location>
</feature>
<gene>
    <name evidence="5" type="ORF">ACEWY4_001766</name>
</gene>
<comment type="caution">
    <text evidence="5">The sequence shown here is derived from an EMBL/GenBank/DDBJ whole genome shotgun (WGS) entry which is preliminary data.</text>
</comment>
<dbReference type="InterPro" id="IPR042490">
    <property type="entry name" value="Thio_Ohase/BAAT_N"/>
</dbReference>
<dbReference type="AlphaFoldDB" id="A0ABD1KTV6"/>
<feature type="domain" description="BAAT/Acyl-CoA thioester hydrolase C-terminal" evidence="4">
    <location>
        <begin position="224"/>
        <end position="434"/>
    </location>
</feature>
<reference evidence="5 6" key="1">
    <citation type="submission" date="2024-09" db="EMBL/GenBank/DDBJ databases">
        <title>A chromosome-level genome assembly of Gray's grenadier anchovy, Coilia grayii.</title>
        <authorList>
            <person name="Fu Z."/>
        </authorList>
    </citation>
    <scope>NUCLEOTIDE SEQUENCE [LARGE SCALE GENOMIC DNA]</scope>
    <source>
        <strain evidence="5">G4</strain>
        <tissue evidence="5">Muscle</tissue>
    </source>
</reference>
<dbReference type="Proteomes" id="UP001591681">
    <property type="component" value="Unassembled WGS sequence"/>
</dbReference>
<dbReference type="InterPro" id="IPR016662">
    <property type="entry name" value="Acyl-CoA_thioEstase_long-chain"/>
</dbReference>
<dbReference type="PANTHER" id="PTHR10824:SF36">
    <property type="entry name" value="ACYL-COA THIOESTERASE 17-RELATED"/>
    <property type="match status" value="1"/>
</dbReference>
<dbReference type="FunFam" id="3.40.50.1820:FF:000024">
    <property type="entry name" value="acyl-coenzyme A thioesterase 4"/>
    <property type="match status" value="1"/>
</dbReference>
<dbReference type="Gene3D" id="3.40.50.1820">
    <property type="entry name" value="alpha/beta hydrolase"/>
    <property type="match status" value="1"/>
</dbReference>
<accession>A0ABD1KTV6</accession>
<dbReference type="SUPFAM" id="SSF53474">
    <property type="entry name" value="alpha/beta-Hydrolases"/>
    <property type="match status" value="1"/>
</dbReference>
<protein>
    <submittedName>
        <fullName evidence="5">Uncharacterized protein</fullName>
    </submittedName>
</protein>
<evidence type="ECO:0000256" key="2">
    <source>
        <dbReference type="PIRSR" id="PIRSR016521-1"/>
    </source>
</evidence>
<sequence length="443" mass="49422">MNILADVDLSRSASSMAICPVLSVQPTRALVDEKFKIAVRNLHPEQEVTLHSLHQSEDKDYWEAFGHYTSDENGTVSVTEYASMGGTYTGVEPMGLLWSMRPVPGSRHGLRLRKRDVMSPMVVNISIFSGHLTQGFSEKDALSTVVTERWYLAPGVQRVDVREQGVKGTLFIPPGPGPFPAVLDMWGGGGGLVEYRAALLASHGFVTMALEYLSPEEERTPNLETEYFEIAYHILQSHPQVCPDRVAALGLSFGTSVTLTMAAYSKTAQPRCCVCISGSHVHPINKSLFEVFEHMKRNMLKARIDENNHVIWRDVILPIPTEPDMKVDVGQIKCPVLIVIGQDDQNWATVESTEDIQQMMERSGNGHLLTVLSYPGAGHLIEPPYTPHVRFSNFITQQQRQKVLMLWGGQTKPHADAQEDSWNKILLFLHTHLHQDTPPAARL</sequence>
<dbReference type="FunFam" id="2.60.40.2240:FF:000002">
    <property type="entry name" value="Acyl-CoA thioesterase 18"/>
    <property type="match status" value="1"/>
</dbReference>
<feature type="active site" description="Charge relay system" evidence="2">
    <location>
        <position position="252"/>
    </location>
</feature>